<dbReference type="AlphaFoldDB" id="A0A1D3CRG3"/>
<keyword evidence="1" id="KW-0479">Metal-binding</keyword>
<evidence type="ECO:0000256" key="1">
    <source>
        <dbReference type="PROSITE-ProRule" id="PRU00325"/>
    </source>
</evidence>
<feature type="domain" description="SWIM-type" evidence="2">
    <location>
        <begin position="207"/>
        <end position="244"/>
    </location>
</feature>
<keyword evidence="1" id="KW-0862">Zinc</keyword>
<proteinExistence type="predicted"/>
<reference evidence="3 4" key="1">
    <citation type="journal article" date="2016" name="BMC Genomics">
        <title>Comparative genomics reveals Cyclospora cayetanensis possesses coccidia-like metabolism and invasion components but unique surface antigens.</title>
        <authorList>
            <person name="Liu S."/>
            <person name="Wang L."/>
            <person name="Zheng H."/>
            <person name="Xu Z."/>
            <person name="Roellig D.M."/>
            <person name="Li N."/>
            <person name="Frace M.A."/>
            <person name="Tang K."/>
            <person name="Arrowood M.J."/>
            <person name="Moss D.M."/>
            <person name="Zhang L."/>
            <person name="Feng Y."/>
            <person name="Xiao L."/>
        </authorList>
    </citation>
    <scope>NUCLEOTIDE SEQUENCE [LARGE SCALE GENOMIC DNA]</scope>
    <source>
        <strain evidence="3 4">CHN_HEN01</strain>
    </source>
</reference>
<dbReference type="VEuPathDB" id="ToxoDB:cyc_04340"/>
<name>A0A1D3CRG3_9EIME</name>
<evidence type="ECO:0000259" key="2">
    <source>
        <dbReference type="PROSITE" id="PS50966"/>
    </source>
</evidence>
<dbReference type="InterPro" id="IPR007527">
    <property type="entry name" value="Znf_SWIM"/>
</dbReference>
<sequence>MASWRAAHSVIEGEGTAESAPKDVVAALQTGGPPTGTPAGKTISQEVAKRKHSYLDHAKTLQAIYDAAGAGSSECFPLFYPLLDRLAPRLMLSEALLILEKKQIQKYAAAPPAATAPSPLSGGSSSGDRSAGNSSYCLVSHSHLRAGVAKRKPREVSEAFTYNEAAFKEQQQQALQRQHTEEHEGIGVEGMEQQQQHQPAKAAPQNRFVVLPRFCSCPFYRDRVLELGDAFTCPHELAALLLHLLDPSGSLTQQLEASAYNALLQQHLDALLELLVECVYAQRVAPDNGGAEEGALETRQGR</sequence>
<comment type="caution">
    <text evidence="3">The sequence shown here is derived from an EMBL/GenBank/DDBJ whole genome shotgun (WGS) entry which is preliminary data.</text>
</comment>
<dbReference type="VEuPathDB" id="ToxoDB:LOC34620885"/>
<dbReference type="PROSITE" id="PS50966">
    <property type="entry name" value="ZF_SWIM"/>
    <property type="match status" value="1"/>
</dbReference>
<evidence type="ECO:0000313" key="3">
    <source>
        <dbReference type="EMBL" id="OEH73773.1"/>
    </source>
</evidence>
<dbReference type="InParanoid" id="A0A1D3CRG3"/>
<protein>
    <recommendedName>
        <fullName evidence="2">SWIM-type domain-containing protein</fullName>
    </recommendedName>
</protein>
<dbReference type="EMBL" id="JROU02002245">
    <property type="protein sequence ID" value="OEH73773.1"/>
    <property type="molecule type" value="Genomic_DNA"/>
</dbReference>
<keyword evidence="4" id="KW-1185">Reference proteome</keyword>
<keyword evidence="1" id="KW-0863">Zinc-finger</keyword>
<dbReference type="Proteomes" id="UP000095192">
    <property type="component" value="Unassembled WGS sequence"/>
</dbReference>
<organism evidence="3 4">
    <name type="scientific">Cyclospora cayetanensis</name>
    <dbReference type="NCBI Taxonomy" id="88456"/>
    <lineage>
        <taxon>Eukaryota</taxon>
        <taxon>Sar</taxon>
        <taxon>Alveolata</taxon>
        <taxon>Apicomplexa</taxon>
        <taxon>Conoidasida</taxon>
        <taxon>Coccidia</taxon>
        <taxon>Eucoccidiorida</taxon>
        <taxon>Eimeriorina</taxon>
        <taxon>Eimeriidae</taxon>
        <taxon>Cyclospora</taxon>
    </lineage>
</organism>
<accession>A0A1D3CRG3</accession>
<gene>
    <name evidence="3" type="ORF">cyc_04340</name>
</gene>
<dbReference type="GO" id="GO:0008270">
    <property type="term" value="F:zinc ion binding"/>
    <property type="evidence" value="ECO:0007669"/>
    <property type="project" value="UniProtKB-KW"/>
</dbReference>
<evidence type="ECO:0000313" key="4">
    <source>
        <dbReference type="Proteomes" id="UP000095192"/>
    </source>
</evidence>